<dbReference type="PANTHER" id="PTHR43685:SF5">
    <property type="entry name" value="GLYCOSYLTRANSFERASE EPSE-RELATED"/>
    <property type="match status" value="1"/>
</dbReference>
<reference evidence="5 6" key="1">
    <citation type="submission" date="2017-04" db="EMBL/GenBank/DDBJ databases">
        <authorList>
            <person name="Afonso C.L."/>
            <person name="Miller P.J."/>
            <person name="Scott M.A."/>
            <person name="Spackman E."/>
            <person name="Goraichik I."/>
            <person name="Dimitrov K.M."/>
            <person name="Suarez D.L."/>
            <person name="Swayne D.E."/>
        </authorList>
    </citation>
    <scope>NUCLEOTIDE SEQUENCE [LARGE SCALE GENOMIC DNA]</scope>
    <source>
        <strain evidence="5 6">DSM 23236</strain>
    </source>
</reference>
<dbReference type="RefSeq" id="WP_084092321.1">
    <property type="nucleotide sequence ID" value="NZ_FWXD01000024.1"/>
</dbReference>
<evidence type="ECO:0000259" key="4">
    <source>
        <dbReference type="Pfam" id="PF00535"/>
    </source>
</evidence>
<organism evidence="5 6">
    <name type="scientific">Andreprevotia lacus DSM 23236</name>
    <dbReference type="NCBI Taxonomy" id="1121001"/>
    <lineage>
        <taxon>Bacteria</taxon>
        <taxon>Pseudomonadati</taxon>
        <taxon>Pseudomonadota</taxon>
        <taxon>Betaproteobacteria</taxon>
        <taxon>Neisseriales</taxon>
        <taxon>Chitinibacteraceae</taxon>
        <taxon>Andreprevotia</taxon>
    </lineage>
</organism>
<dbReference type="OrthoDB" id="8553932at2"/>
<evidence type="ECO:0000313" key="6">
    <source>
        <dbReference type="Proteomes" id="UP000192761"/>
    </source>
</evidence>
<evidence type="ECO:0000313" key="5">
    <source>
        <dbReference type="EMBL" id="SMC28672.1"/>
    </source>
</evidence>
<evidence type="ECO:0000256" key="3">
    <source>
        <dbReference type="ARBA" id="ARBA00022679"/>
    </source>
</evidence>
<dbReference type="Proteomes" id="UP000192761">
    <property type="component" value="Unassembled WGS sequence"/>
</dbReference>
<gene>
    <name evidence="5" type="ORF">SAMN02745857_03365</name>
</gene>
<dbReference type="SUPFAM" id="SSF53448">
    <property type="entry name" value="Nucleotide-diphospho-sugar transferases"/>
    <property type="match status" value="1"/>
</dbReference>
<evidence type="ECO:0000256" key="2">
    <source>
        <dbReference type="ARBA" id="ARBA00022676"/>
    </source>
</evidence>
<keyword evidence="6" id="KW-1185">Reference proteome</keyword>
<accession>A0A1W1XXP5</accession>
<protein>
    <submittedName>
        <fullName evidence="5">Glycosyltransferase involved in cell wall bisynthesis</fullName>
    </submittedName>
</protein>
<proteinExistence type="inferred from homology"/>
<dbReference type="STRING" id="1121001.SAMN02745857_03365"/>
<dbReference type="Gene3D" id="3.90.550.10">
    <property type="entry name" value="Spore Coat Polysaccharide Biosynthesis Protein SpsA, Chain A"/>
    <property type="match status" value="1"/>
</dbReference>
<dbReference type="AlphaFoldDB" id="A0A1W1XXP5"/>
<comment type="similarity">
    <text evidence="1">Belongs to the glycosyltransferase 2 family.</text>
</comment>
<feature type="domain" description="Glycosyltransferase 2-like" evidence="4">
    <location>
        <begin position="7"/>
        <end position="132"/>
    </location>
</feature>
<sequence length="341" mass="37743">MSTPLISFVLPCYNSSPFLQATLDSISAQTVTDFECIALDDGSTDDTAAILRAHAARDARFTVISRENRGLIATLNEGIAAARGAWIARMDGDDIAHPLRLEKQLAALQATGADVCGVGVRFIGGRSGVWLPPATDAALKAALLFNPPFAHPGVLARASLFKQHGYDPHARHAEDYALWCTLARAGARFTAVAEPLLDYRIHAGQITQTRRDEMAHTAHGVRLDYARFVLPVSWPDEDKQRFVRQSGPEQALTRSEWQEFCGSLQELVRIEPAQAPAFYTVWLDALIRTRGVTPGLWGQFWRLSEQLPPPVEEQGKWRRQRLRVLLGDGLYGLAKRLRGRA</sequence>
<dbReference type="GO" id="GO:0016757">
    <property type="term" value="F:glycosyltransferase activity"/>
    <property type="evidence" value="ECO:0007669"/>
    <property type="project" value="UniProtKB-KW"/>
</dbReference>
<dbReference type="Pfam" id="PF00535">
    <property type="entry name" value="Glycos_transf_2"/>
    <property type="match status" value="1"/>
</dbReference>
<keyword evidence="3 5" id="KW-0808">Transferase</keyword>
<dbReference type="InterPro" id="IPR029044">
    <property type="entry name" value="Nucleotide-diphossugar_trans"/>
</dbReference>
<name>A0A1W1XXP5_9NEIS</name>
<dbReference type="PANTHER" id="PTHR43685">
    <property type="entry name" value="GLYCOSYLTRANSFERASE"/>
    <property type="match status" value="1"/>
</dbReference>
<dbReference type="InterPro" id="IPR050834">
    <property type="entry name" value="Glycosyltransf_2"/>
</dbReference>
<keyword evidence="2" id="KW-0328">Glycosyltransferase</keyword>
<dbReference type="InterPro" id="IPR001173">
    <property type="entry name" value="Glyco_trans_2-like"/>
</dbReference>
<evidence type="ECO:0000256" key="1">
    <source>
        <dbReference type="ARBA" id="ARBA00006739"/>
    </source>
</evidence>
<dbReference type="EMBL" id="FWXD01000024">
    <property type="protein sequence ID" value="SMC28672.1"/>
    <property type="molecule type" value="Genomic_DNA"/>
</dbReference>